<organism evidence="2 3">
    <name type="scientific">Candidatus Amesbacteria bacterium RIFOXYB1_FULL_44_23</name>
    <dbReference type="NCBI Taxonomy" id="1797263"/>
    <lineage>
        <taxon>Bacteria</taxon>
        <taxon>Candidatus Amesiibacteriota</taxon>
    </lineage>
</organism>
<evidence type="ECO:0000313" key="2">
    <source>
        <dbReference type="EMBL" id="OGD09897.1"/>
    </source>
</evidence>
<evidence type="ECO:0000313" key="3">
    <source>
        <dbReference type="Proteomes" id="UP000176424"/>
    </source>
</evidence>
<dbReference type="InterPro" id="IPR045584">
    <property type="entry name" value="Pilin-like"/>
</dbReference>
<dbReference type="SUPFAM" id="SSF54523">
    <property type="entry name" value="Pili subunits"/>
    <property type="match status" value="1"/>
</dbReference>
<evidence type="ECO:0000256" key="1">
    <source>
        <dbReference type="SAM" id="Phobius"/>
    </source>
</evidence>
<dbReference type="Gene3D" id="3.30.700.10">
    <property type="entry name" value="Glycoprotein, Type 4 Pilin"/>
    <property type="match status" value="1"/>
</dbReference>
<evidence type="ECO:0008006" key="4">
    <source>
        <dbReference type="Google" id="ProtNLM"/>
    </source>
</evidence>
<dbReference type="AlphaFoldDB" id="A0A1F4ZWR7"/>
<sequence length="144" mass="15414">MRDGVTLLELVLVVGLVAILAFSGVIFYGRFVTQNQVDTTTDTIVQTIRKAQIYALESRKSETVGWGVRHASGQLTLYLGATYAGRTTTWDEVTTTGGNVSVTAFEVNFSRLTGAPDGTESITISGMGNSESVSVNSRGMVTRI</sequence>
<keyword evidence="1" id="KW-1133">Transmembrane helix</keyword>
<dbReference type="STRING" id="1797263.A2397_06250"/>
<accession>A0A1F4ZWR7</accession>
<dbReference type="Proteomes" id="UP000176424">
    <property type="component" value="Unassembled WGS sequence"/>
</dbReference>
<keyword evidence="1" id="KW-0472">Membrane</keyword>
<comment type="caution">
    <text evidence="2">The sequence shown here is derived from an EMBL/GenBank/DDBJ whole genome shotgun (WGS) entry which is preliminary data.</text>
</comment>
<reference evidence="2 3" key="1">
    <citation type="journal article" date="2016" name="Nat. Commun.">
        <title>Thousands of microbial genomes shed light on interconnected biogeochemical processes in an aquifer system.</title>
        <authorList>
            <person name="Anantharaman K."/>
            <person name="Brown C.T."/>
            <person name="Hug L.A."/>
            <person name="Sharon I."/>
            <person name="Castelle C.J."/>
            <person name="Probst A.J."/>
            <person name="Thomas B.C."/>
            <person name="Singh A."/>
            <person name="Wilkins M.J."/>
            <person name="Karaoz U."/>
            <person name="Brodie E.L."/>
            <person name="Williams K.H."/>
            <person name="Hubbard S.S."/>
            <person name="Banfield J.F."/>
        </authorList>
    </citation>
    <scope>NUCLEOTIDE SEQUENCE [LARGE SCALE GENOMIC DNA]</scope>
</reference>
<gene>
    <name evidence="2" type="ORF">A2397_06250</name>
</gene>
<protein>
    <recommendedName>
        <fullName evidence="4">General secretion pathway GspH domain-containing protein</fullName>
    </recommendedName>
</protein>
<keyword evidence="1" id="KW-0812">Transmembrane</keyword>
<name>A0A1F4ZWR7_9BACT</name>
<proteinExistence type="predicted"/>
<feature type="transmembrane region" description="Helical" evidence="1">
    <location>
        <begin position="7"/>
        <end position="29"/>
    </location>
</feature>
<dbReference type="EMBL" id="MEXR01000019">
    <property type="protein sequence ID" value="OGD09897.1"/>
    <property type="molecule type" value="Genomic_DNA"/>
</dbReference>